<evidence type="ECO:0000256" key="12">
    <source>
        <dbReference type="RuleBase" id="RU004161"/>
    </source>
</evidence>
<dbReference type="InterPro" id="IPR013785">
    <property type="entry name" value="Aldolase_TIM"/>
</dbReference>
<comment type="pathway">
    <text evidence="1">Porphyrin-containing compound metabolism; protoporphyrin-IX biosynthesis; coproporphyrinogen-III from 5-aminolevulinate: step 1/4.</text>
</comment>
<evidence type="ECO:0000256" key="5">
    <source>
        <dbReference type="ARBA" id="ARBA00020771"/>
    </source>
</evidence>
<dbReference type="CDD" id="cd00384">
    <property type="entry name" value="ALAD_PBGS"/>
    <property type="match status" value="1"/>
</dbReference>
<dbReference type="Pfam" id="PF00490">
    <property type="entry name" value="ALAD"/>
    <property type="match status" value="1"/>
</dbReference>
<evidence type="ECO:0000256" key="6">
    <source>
        <dbReference type="ARBA" id="ARBA00023133"/>
    </source>
</evidence>
<comment type="similarity">
    <text evidence="2 12">Belongs to the ALAD family.</text>
</comment>
<evidence type="ECO:0000256" key="8">
    <source>
        <dbReference type="ARBA" id="ARBA00023244"/>
    </source>
</evidence>
<keyword evidence="7 11" id="KW-0456">Lyase</keyword>
<evidence type="ECO:0000256" key="2">
    <source>
        <dbReference type="ARBA" id="ARBA00008055"/>
    </source>
</evidence>
<name>A0ABU3P1R1_9FIRM</name>
<dbReference type="NCBIfam" id="NF006762">
    <property type="entry name" value="PRK09283.1"/>
    <property type="match status" value="1"/>
</dbReference>
<protein>
    <recommendedName>
        <fullName evidence="5 11">Delta-aminolevulinic acid dehydratase</fullName>
        <ecNumber evidence="4 11">4.2.1.24</ecNumber>
    </recommendedName>
</protein>
<gene>
    <name evidence="13" type="primary">hemB</name>
    <name evidence="13" type="ORF">Q4T40_17175</name>
</gene>
<evidence type="ECO:0000256" key="1">
    <source>
        <dbReference type="ARBA" id="ARBA00004694"/>
    </source>
</evidence>
<evidence type="ECO:0000256" key="4">
    <source>
        <dbReference type="ARBA" id="ARBA00012053"/>
    </source>
</evidence>
<evidence type="ECO:0000256" key="7">
    <source>
        <dbReference type="ARBA" id="ARBA00023239"/>
    </source>
</evidence>
<dbReference type="PIRSF" id="PIRSF001415">
    <property type="entry name" value="Porphbilin_synth"/>
    <property type="match status" value="1"/>
</dbReference>
<dbReference type="Proteomes" id="UP001254848">
    <property type="component" value="Unassembled WGS sequence"/>
</dbReference>
<keyword evidence="6" id="KW-0350">Heme biosynthesis</keyword>
<dbReference type="PANTHER" id="PTHR11458">
    <property type="entry name" value="DELTA-AMINOLEVULINIC ACID DEHYDRATASE"/>
    <property type="match status" value="1"/>
</dbReference>
<comment type="caution">
    <text evidence="13">The sequence shown here is derived from an EMBL/GenBank/DDBJ whole genome shotgun (WGS) entry which is preliminary data.</text>
</comment>
<evidence type="ECO:0000256" key="9">
    <source>
        <dbReference type="ARBA" id="ARBA00025628"/>
    </source>
</evidence>
<evidence type="ECO:0000313" key="14">
    <source>
        <dbReference type="Proteomes" id="UP001254848"/>
    </source>
</evidence>
<dbReference type="EMBL" id="JAUOZS010000001">
    <property type="protein sequence ID" value="MDT8902978.1"/>
    <property type="molecule type" value="Genomic_DNA"/>
</dbReference>
<dbReference type="Gene3D" id="3.20.20.70">
    <property type="entry name" value="Aldolase class I"/>
    <property type="match status" value="1"/>
</dbReference>
<dbReference type="PANTHER" id="PTHR11458:SF0">
    <property type="entry name" value="DELTA-AMINOLEVULINIC ACID DEHYDRATASE"/>
    <property type="match status" value="1"/>
</dbReference>
<accession>A0ABU3P1R1</accession>
<comment type="function">
    <text evidence="9">Catalyzes an early step in the biosynthesis of tetrapyrroles. Binds two molecules of 5-aminolevulinate per subunit, each at a distinct site, and catalyzes their condensation to form porphobilinogen.</text>
</comment>
<dbReference type="RefSeq" id="WP_413781440.1">
    <property type="nucleotide sequence ID" value="NZ_JAUOZS010000001.1"/>
</dbReference>
<sequence>MTKPYIRPRRLRASEPIRALVRETVLTPADFVYPLFVVPGERVRSEIPSMPGIHHLSADMAVEEAKMARGLGIPAVLVFGLPEYKDEQGSSAWDANAPVQRAIARIKDAVPGLAVISDVCMCEYTSHGHCGLIKGDDVDNDATLGLLAKTALSHAVAGADMVAPSDMMDGRVAAIRFALDDNGYDNVSIMSYAAKYASAYYGPFRDAAQSAPQFGDRRSYQMDPANAREALKEVELDIEEGADIVMVKPALAYLDLVRQVKDSFLLPVATYNVSGEYAMVKAAAAQGWIEEKRIVLETLTSFKRAGADIIITYHAPDAVRWLNG</sequence>
<dbReference type="InterPro" id="IPR001731">
    <property type="entry name" value="ALAD"/>
</dbReference>
<dbReference type="InterPro" id="IPR030656">
    <property type="entry name" value="ALAD_AS"/>
</dbReference>
<dbReference type="PROSITE" id="PS00169">
    <property type="entry name" value="D_ALA_DEHYDRATASE"/>
    <property type="match status" value="1"/>
</dbReference>
<dbReference type="GO" id="GO:0004655">
    <property type="term" value="F:porphobilinogen synthase activity"/>
    <property type="evidence" value="ECO:0007669"/>
    <property type="project" value="UniProtKB-EC"/>
</dbReference>
<evidence type="ECO:0000313" key="13">
    <source>
        <dbReference type="EMBL" id="MDT8902978.1"/>
    </source>
</evidence>
<dbReference type="SUPFAM" id="SSF51569">
    <property type="entry name" value="Aldolase"/>
    <property type="match status" value="1"/>
</dbReference>
<evidence type="ECO:0000256" key="3">
    <source>
        <dbReference type="ARBA" id="ARBA00011823"/>
    </source>
</evidence>
<organism evidence="13 14">
    <name type="scientific">Anaeroselena agilis</name>
    <dbReference type="NCBI Taxonomy" id="3063788"/>
    <lineage>
        <taxon>Bacteria</taxon>
        <taxon>Bacillati</taxon>
        <taxon>Bacillota</taxon>
        <taxon>Negativicutes</taxon>
        <taxon>Acetonemataceae</taxon>
        <taxon>Anaeroselena</taxon>
    </lineage>
</organism>
<keyword evidence="8 11" id="KW-0627">Porphyrin biosynthesis</keyword>
<reference evidence="13 14" key="1">
    <citation type="submission" date="2023-07" db="EMBL/GenBank/DDBJ databases">
        <title>The novel representative of Negativicutes class, Anaeroselena agilis gen. nov. sp. nov.</title>
        <authorList>
            <person name="Prokofeva M.I."/>
            <person name="Elcheninov A.G."/>
            <person name="Klyukina A."/>
            <person name="Kublanov I.V."/>
            <person name="Frolov E.N."/>
            <person name="Podosokorskaya O.A."/>
        </authorList>
    </citation>
    <scope>NUCLEOTIDE SEQUENCE [LARGE SCALE GENOMIC DNA]</scope>
    <source>
        <strain evidence="13 14">4137-cl</strain>
    </source>
</reference>
<dbReference type="PRINTS" id="PR00144">
    <property type="entry name" value="DALDHYDRTASE"/>
</dbReference>
<dbReference type="EC" id="4.2.1.24" evidence="4 11"/>
<evidence type="ECO:0000256" key="10">
    <source>
        <dbReference type="ARBA" id="ARBA00047651"/>
    </source>
</evidence>
<keyword evidence="14" id="KW-1185">Reference proteome</keyword>
<proteinExistence type="inferred from homology"/>
<dbReference type="SMART" id="SM01004">
    <property type="entry name" value="ALAD"/>
    <property type="match status" value="1"/>
</dbReference>
<evidence type="ECO:0000256" key="11">
    <source>
        <dbReference type="RuleBase" id="RU000515"/>
    </source>
</evidence>
<comment type="subunit">
    <text evidence="3 11">Homooctamer.</text>
</comment>
<comment type="catalytic activity">
    <reaction evidence="10 11">
        <text>2 5-aminolevulinate = porphobilinogen + 2 H2O + H(+)</text>
        <dbReference type="Rhea" id="RHEA:24064"/>
        <dbReference type="ChEBI" id="CHEBI:15377"/>
        <dbReference type="ChEBI" id="CHEBI:15378"/>
        <dbReference type="ChEBI" id="CHEBI:58126"/>
        <dbReference type="ChEBI" id="CHEBI:356416"/>
        <dbReference type="EC" id="4.2.1.24"/>
    </reaction>
</comment>